<keyword evidence="1" id="KW-1278">Translocase</keyword>
<proteinExistence type="predicted"/>
<evidence type="ECO:0000313" key="3">
    <source>
        <dbReference type="Proteomes" id="UP000321947"/>
    </source>
</evidence>
<dbReference type="GO" id="GO:0016020">
    <property type="term" value="C:membrane"/>
    <property type="evidence" value="ECO:0007669"/>
    <property type="project" value="TreeGrafter"/>
</dbReference>
<dbReference type="GO" id="GO:0000166">
    <property type="term" value="F:nucleotide binding"/>
    <property type="evidence" value="ECO:0007669"/>
    <property type="project" value="InterPro"/>
</dbReference>
<accession>A0A5D3E7U6</accession>
<dbReference type="SUPFAM" id="SSF56784">
    <property type="entry name" value="HAD-like"/>
    <property type="match status" value="1"/>
</dbReference>
<evidence type="ECO:0000313" key="2">
    <source>
        <dbReference type="EMBL" id="TYK31680.1"/>
    </source>
</evidence>
<dbReference type="InterPro" id="IPR023299">
    <property type="entry name" value="ATPase_P-typ_cyto_dom_N"/>
</dbReference>
<evidence type="ECO:0000256" key="1">
    <source>
        <dbReference type="ARBA" id="ARBA00022967"/>
    </source>
</evidence>
<gene>
    <name evidence="2" type="ORF">E5676_scaffold398G00460</name>
</gene>
<sequence length="415" mass="48153">MEQYKIAKDNPSCVKTPYTKRQAKRKLLKCILGRRFDMHFLVHSEVGKEMDVGFPCGGQGVTVEDFQETDDLKAQSVVYVGIDNILAGCIYYEDGIREDARHVVDTLSRQGINTYMLSGDKRSNAEYIASLVGIPKEKCVNLHMFRSIMLYRIIGYAYSRFIITIELHSCRRFHSNMEVVSHKVLKSHYCTWKEGNQIHVEDVEACRTLSIAGFHLEWLLQAVWELLSRSKDKFFQTLGEVDRVASDIEVKSYKIQDSFYCVWFERGYFHIEDVDFRKILKVSKLQLEWKDVFKAIGEYFEGLEEIGLDILNLIDCSKARIQVWISLTLLIVLKPEFRLNAVVLVEEILLDLSSVDRSLNLQQVLMKAFQLWQISYIEYSLNSAFEEHHAAAFLLEVSTMSNRSLFYRGKYVGYA</sequence>
<dbReference type="Gene3D" id="3.40.50.1000">
    <property type="entry name" value="HAD superfamily/HAD-like"/>
    <property type="match status" value="1"/>
</dbReference>
<dbReference type="PANTHER" id="PTHR43520:SF22">
    <property type="entry name" value="COPPER-TRANSPORTING ATPASE PAA1, CHLOROPLASTIC"/>
    <property type="match status" value="1"/>
</dbReference>
<dbReference type="GO" id="GO:0005507">
    <property type="term" value="F:copper ion binding"/>
    <property type="evidence" value="ECO:0007669"/>
    <property type="project" value="TreeGrafter"/>
</dbReference>
<dbReference type="Pfam" id="PF00702">
    <property type="entry name" value="Hydrolase"/>
    <property type="match status" value="1"/>
</dbReference>
<name>A0A5D3E7U6_CUCMM</name>
<dbReference type="InterPro" id="IPR023214">
    <property type="entry name" value="HAD_sf"/>
</dbReference>
<reference evidence="2 3" key="1">
    <citation type="submission" date="2019-08" db="EMBL/GenBank/DDBJ databases">
        <title>Draft genome sequences of two oriental melons (Cucumis melo L. var makuwa).</title>
        <authorList>
            <person name="Kwon S.-Y."/>
        </authorList>
    </citation>
    <scope>NUCLEOTIDE SEQUENCE [LARGE SCALE GENOMIC DNA]</scope>
    <source>
        <strain evidence="3">cv. Chang Bougi</strain>
        <tissue evidence="2">Leaf</tissue>
    </source>
</reference>
<comment type="caution">
    <text evidence="2">The sequence shown here is derived from an EMBL/GenBank/DDBJ whole genome shotgun (WGS) entry which is preliminary data.</text>
</comment>
<dbReference type="AlphaFoldDB" id="A0A5D3E7U6"/>
<organism evidence="2 3">
    <name type="scientific">Cucumis melo var. makuwa</name>
    <name type="common">Oriental melon</name>
    <dbReference type="NCBI Taxonomy" id="1194695"/>
    <lineage>
        <taxon>Eukaryota</taxon>
        <taxon>Viridiplantae</taxon>
        <taxon>Streptophyta</taxon>
        <taxon>Embryophyta</taxon>
        <taxon>Tracheophyta</taxon>
        <taxon>Spermatophyta</taxon>
        <taxon>Magnoliopsida</taxon>
        <taxon>eudicotyledons</taxon>
        <taxon>Gunneridae</taxon>
        <taxon>Pentapetalae</taxon>
        <taxon>rosids</taxon>
        <taxon>fabids</taxon>
        <taxon>Cucurbitales</taxon>
        <taxon>Cucurbitaceae</taxon>
        <taxon>Benincaseae</taxon>
        <taxon>Cucumis</taxon>
    </lineage>
</organism>
<dbReference type="GO" id="GO:0055070">
    <property type="term" value="P:copper ion homeostasis"/>
    <property type="evidence" value="ECO:0007669"/>
    <property type="project" value="TreeGrafter"/>
</dbReference>
<dbReference type="Proteomes" id="UP000321947">
    <property type="component" value="Unassembled WGS sequence"/>
</dbReference>
<dbReference type="EMBL" id="SSTD01000026">
    <property type="protein sequence ID" value="TYK31680.1"/>
    <property type="molecule type" value="Genomic_DNA"/>
</dbReference>
<dbReference type="Gene3D" id="3.40.1110.10">
    <property type="entry name" value="Calcium-transporting ATPase, cytoplasmic domain N"/>
    <property type="match status" value="1"/>
</dbReference>
<dbReference type="InterPro" id="IPR036412">
    <property type="entry name" value="HAD-like_sf"/>
</dbReference>
<protein>
    <submittedName>
        <fullName evidence="2">Copper-transporting ATPase PAA1</fullName>
    </submittedName>
</protein>
<dbReference type="PANTHER" id="PTHR43520">
    <property type="entry name" value="ATP7, ISOFORM B"/>
    <property type="match status" value="1"/>
</dbReference>
<dbReference type="GO" id="GO:0043682">
    <property type="term" value="F:P-type divalent copper transporter activity"/>
    <property type="evidence" value="ECO:0007669"/>
    <property type="project" value="TreeGrafter"/>
</dbReference>